<evidence type="ECO:0000313" key="1">
    <source>
        <dbReference type="EMBL" id="KAI0095293.1"/>
    </source>
</evidence>
<proteinExistence type="predicted"/>
<accession>A0ACB8ULQ1</accession>
<organism evidence="1 2">
    <name type="scientific">Irpex rosettiformis</name>
    <dbReference type="NCBI Taxonomy" id="378272"/>
    <lineage>
        <taxon>Eukaryota</taxon>
        <taxon>Fungi</taxon>
        <taxon>Dikarya</taxon>
        <taxon>Basidiomycota</taxon>
        <taxon>Agaricomycotina</taxon>
        <taxon>Agaricomycetes</taxon>
        <taxon>Polyporales</taxon>
        <taxon>Irpicaceae</taxon>
        <taxon>Irpex</taxon>
    </lineage>
</organism>
<evidence type="ECO:0000313" key="2">
    <source>
        <dbReference type="Proteomes" id="UP001055072"/>
    </source>
</evidence>
<dbReference type="Proteomes" id="UP001055072">
    <property type="component" value="Unassembled WGS sequence"/>
</dbReference>
<sequence length="1399" mass="153201">MPHISPNRRRSIAVLGNGSATSRATQKRRRAYSIAPGEKLSPAARARNLAPRKSILKGSVSARPSQESTSADDTGSNNITMSMDFTEVVRNSVPRKSLGRRVSFASHAHVRLFEKQDPNTSGDLSKSGSEDGGDSAGEEDPVELDFLNEDEADTPHRPFRRRSSTGFSELGEQSMSMDLDADDTGPIPQDFLDGPALDDEKFANGANGAYGDDMDMTEVIPGSIKPRPSLGIENIGVPGKRRSSAASLLTSSHSQRENQVSRKPLGVISQSSGMESQQRLYPSLDDVPDPSASPGPIPPQDPDVSLTADLSDMDLTVGSTVEPTISSVGDDNTQPMEFTIPVVRPPPPPSEAWLTLRAMTHAGAEPYVPPEIEALDDPEANAIVSGNDHPGELTPDRSDQEDNDSMDLTVALSRLAQARPSLGLPALSDSFSLDEDEDGGDDDHGDSFTSRDASLEADMSLDGNQTVNLTNLRLSLGRTAPGDASMELTNVYGQHFDASTADDPETDEIVTPEAVQVTQLDGQQPSVRQHENGQEKGQEQLPPPKLPIFTLTKSQSSTQPLSQQPNELQHPFKPSIPLPIFTLAPTTLEQSHLQHAPQTLHSPNKSSTDTTVPTPFTFSVPSKSNARGSPAKTTSTSLNPKTPPPSSSKKLPIFRGSAAFAPPSIPKSPRKRPAPPNDGDGHAPSPAKKQAVEKQFVSNKPQATLTNESALQNRRLSAVRRPSGYFAQRKSLGSAGAPPSVPSATLSKSTSAPVSINSSSQMKPGPPAPPSPEYRSATDKSSSSTSNLQQSIEESPEIRDTQDASHSQAREEEVHSQIPEFHFQQAPSLVQSSPGDSTPPLAHKQRGSIEASLVFAPEQTGSNLESGRKTGDIDQDNLDEEDMGMTNRWREGLTDGELNEEDEPTISIEQFFEMTNIRFMDEITAPRRSMIHPGQLGLRNRRRSLTSHSEETEHIPLAEFMVAMALDVPELELYHDLAGQLTAWVEESKKICRQAEEDAIKVTPALFREFAEADELEKQDLLHQLKLIKANNIDRAKSQWYEWKSNWVAQLQESAEEAFGELESDAKTLEGIINQAQNMLPSLRDEYAQIMAELEKEEADIVEIENSDKNFLSDLKVSIAEQDVEVQALQANVSEAQAKLNRLQERDAETELQKEELESAIARGEEQVQRQTESTSLKVLRLKDELESLEDLHLWRAIKLDAHLKEFLYASRIKVSIPCVAHRPEVSLLHVERTKASRMKERDEFSELSELMLTCAPHVTAASRKGPDLRAIIQRLSDFWASCAQIRLQLTFLAVQYPLELKLLPGENGLPTFEVSTKVLFPSVKSKANIKFIFDSDTYLRWPLSIGLLKCDVQVAYGRADRQKILSAVQSRLSQATSSENHGCMLDACIEATEQLAFA</sequence>
<comment type="caution">
    <text evidence="1">The sequence shown here is derived from an EMBL/GenBank/DDBJ whole genome shotgun (WGS) entry which is preliminary data.</text>
</comment>
<name>A0ACB8ULQ1_9APHY</name>
<gene>
    <name evidence="1" type="ORF">BDY19DRAFT_989049</name>
</gene>
<dbReference type="EMBL" id="MU274900">
    <property type="protein sequence ID" value="KAI0095293.1"/>
    <property type="molecule type" value="Genomic_DNA"/>
</dbReference>
<reference evidence="1" key="1">
    <citation type="journal article" date="2021" name="Environ. Microbiol.">
        <title>Gene family expansions and transcriptome signatures uncover fungal adaptations to wood decay.</title>
        <authorList>
            <person name="Hage H."/>
            <person name="Miyauchi S."/>
            <person name="Viragh M."/>
            <person name="Drula E."/>
            <person name="Min B."/>
            <person name="Chaduli D."/>
            <person name="Navarro D."/>
            <person name="Favel A."/>
            <person name="Norest M."/>
            <person name="Lesage-Meessen L."/>
            <person name="Balint B."/>
            <person name="Merenyi Z."/>
            <person name="de Eugenio L."/>
            <person name="Morin E."/>
            <person name="Martinez A.T."/>
            <person name="Baldrian P."/>
            <person name="Stursova M."/>
            <person name="Martinez M.J."/>
            <person name="Novotny C."/>
            <person name="Magnuson J.K."/>
            <person name="Spatafora J.W."/>
            <person name="Maurice S."/>
            <person name="Pangilinan J."/>
            <person name="Andreopoulos W."/>
            <person name="LaButti K."/>
            <person name="Hundley H."/>
            <person name="Na H."/>
            <person name="Kuo A."/>
            <person name="Barry K."/>
            <person name="Lipzen A."/>
            <person name="Henrissat B."/>
            <person name="Riley R."/>
            <person name="Ahrendt S."/>
            <person name="Nagy L.G."/>
            <person name="Grigoriev I.V."/>
            <person name="Martin F."/>
            <person name="Rosso M.N."/>
        </authorList>
    </citation>
    <scope>NUCLEOTIDE SEQUENCE</scope>
    <source>
        <strain evidence="1">CBS 384.51</strain>
    </source>
</reference>
<keyword evidence="2" id="KW-1185">Reference proteome</keyword>
<protein>
    <submittedName>
        <fullName evidence="1">Spc7 kinetochore protein-domain-containing protein</fullName>
    </submittedName>
</protein>